<dbReference type="PANTHER" id="PTHR43135:SF3">
    <property type="entry name" value="ALPHA-D-RIBOSE 1-METHYLPHOSPHONATE 5-TRIPHOSPHATE DIPHOSPHATASE"/>
    <property type="match status" value="1"/>
</dbReference>
<feature type="domain" description="Amidohydrolase-related" evidence="2">
    <location>
        <begin position="323"/>
        <end position="654"/>
    </location>
</feature>
<accession>A0ABR6YGP3</accession>
<dbReference type="Gene3D" id="2.30.40.10">
    <property type="entry name" value="Urease, subunit C, domain 1"/>
    <property type="match status" value="2"/>
</dbReference>
<dbReference type="Proteomes" id="UP000624279">
    <property type="component" value="Unassembled WGS sequence"/>
</dbReference>
<organism evidence="3 4">
    <name type="scientific">Undibacterium flavidum</name>
    <dbReference type="NCBI Taxonomy" id="2762297"/>
    <lineage>
        <taxon>Bacteria</taxon>
        <taxon>Pseudomonadati</taxon>
        <taxon>Pseudomonadota</taxon>
        <taxon>Betaproteobacteria</taxon>
        <taxon>Burkholderiales</taxon>
        <taxon>Oxalobacteraceae</taxon>
        <taxon>Undibacterium</taxon>
    </lineage>
</organism>
<evidence type="ECO:0000313" key="4">
    <source>
        <dbReference type="Proteomes" id="UP000624279"/>
    </source>
</evidence>
<dbReference type="InterPro" id="IPR006680">
    <property type="entry name" value="Amidohydro-rel"/>
</dbReference>
<dbReference type="Pfam" id="PF01979">
    <property type="entry name" value="Amidohydro_1"/>
    <property type="match status" value="1"/>
</dbReference>
<dbReference type="Gene3D" id="1.20.58.520">
    <property type="entry name" value="Amidohydrolase"/>
    <property type="match status" value="1"/>
</dbReference>
<dbReference type="Gene3D" id="3.30.110.90">
    <property type="entry name" value="Amidohydrolase"/>
    <property type="match status" value="1"/>
</dbReference>
<keyword evidence="1" id="KW-0732">Signal</keyword>
<dbReference type="InterPro" id="IPR032466">
    <property type="entry name" value="Metal_Hydrolase"/>
</dbReference>
<dbReference type="SUPFAM" id="SSF51338">
    <property type="entry name" value="Composite domain of metallo-dependent hydrolases"/>
    <property type="match status" value="1"/>
</dbReference>
<sequence>MKLVKTILASSLFALSSTSAYADTQTTRYLIFVENGKQAGEQVVQKDDNGLTKVRFIFKDNGRGPELNEEFRVGADGLINQYKVTGNSTFGAVINETYQRQGDLAEWKSTSEKGSKTVKGSALYIPLNSSFAIGALSIAAIENSADKRLPLLPSGTLTQSKIGEIEVVNGDKKQTVQLLAQSGIGLSPQFVWATTGKDPQMFAVVIPGYMKVIAEGWQANGEALANFQKVAEGKVLVDWAKKLQHPLSGLTVIRNARIFDSEKAKLGTASDVYVLRGRITAILPAGSPVRGAEAEIDAAGRILLPGLFDMHGHVGRWDGGLNIAAGVTSVRDMGNDNAQMQLILNEVNKGDLLGPQIVPAGFLEGESPYSANNGFVIKNLEQAKYAIDWYAQHGYPQLKIYNSFPKEILKDTVAYAHQRGLRVSGHIPVGLRAFEALDAGYDEIQHINQVMLNFLATPKTDTRTLDRFIIPANKTVDLDFNSKPVKDFIARLKAKQIAIDPTLATFSFLRQQDGTMNEPFVTIADHMPPDVRRGFSVGTMKIDDEAMHQRYEKSYTKMVEFVGRLYKAGVPIVAGTDEIAGFTLHSELAFLVKAGLTPAQALQVATRNGAIYTRTQQERGSITVGKLADLVLVDGDPTKNIEDVRKVAAVISRGYLMYPSEIHQNMGIKPFVENKPELKVLQPASASNAIGTNEAAMQRFFGTARRD</sequence>
<dbReference type="RefSeq" id="WP_186943719.1">
    <property type="nucleotide sequence ID" value="NZ_JACOGA010000023.1"/>
</dbReference>
<gene>
    <name evidence="3" type="ORF">H8K55_19355</name>
</gene>
<name>A0ABR6YGP3_9BURK</name>
<dbReference type="EMBL" id="JACOGA010000023">
    <property type="protein sequence ID" value="MBC3875754.1"/>
    <property type="molecule type" value="Genomic_DNA"/>
</dbReference>
<feature type="signal peptide" evidence="1">
    <location>
        <begin position="1"/>
        <end position="22"/>
    </location>
</feature>
<evidence type="ECO:0000256" key="1">
    <source>
        <dbReference type="SAM" id="SignalP"/>
    </source>
</evidence>
<dbReference type="InterPro" id="IPR011059">
    <property type="entry name" value="Metal-dep_hydrolase_composite"/>
</dbReference>
<protein>
    <submittedName>
        <fullName evidence="3">Amidohydrolase family protein</fullName>
    </submittedName>
</protein>
<evidence type="ECO:0000259" key="2">
    <source>
        <dbReference type="Pfam" id="PF01979"/>
    </source>
</evidence>
<dbReference type="SUPFAM" id="SSF51556">
    <property type="entry name" value="Metallo-dependent hydrolases"/>
    <property type="match status" value="1"/>
</dbReference>
<feature type="chain" id="PRO_5046422229" evidence="1">
    <location>
        <begin position="23"/>
        <end position="707"/>
    </location>
</feature>
<dbReference type="InterPro" id="IPR051781">
    <property type="entry name" value="Metallo-dep_Hydrolase"/>
</dbReference>
<evidence type="ECO:0000313" key="3">
    <source>
        <dbReference type="EMBL" id="MBC3875754.1"/>
    </source>
</evidence>
<comment type="caution">
    <text evidence="3">The sequence shown here is derived from an EMBL/GenBank/DDBJ whole genome shotgun (WGS) entry which is preliminary data.</text>
</comment>
<dbReference type="PANTHER" id="PTHR43135">
    <property type="entry name" value="ALPHA-D-RIBOSE 1-METHYLPHOSPHONATE 5-TRIPHOSPHATE DIPHOSPHATASE"/>
    <property type="match status" value="1"/>
</dbReference>
<keyword evidence="4" id="KW-1185">Reference proteome</keyword>
<dbReference type="Gene3D" id="3.20.20.140">
    <property type="entry name" value="Metal-dependent hydrolases"/>
    <property type="match status" value="1"/>
</dbReference>
<reference evidence="3 4" key="1">
    <citation type="submission" date="2020-08" db="EMBL/GenBank/DDBJ databases">
        <title>Novel species isolated from subtropical streams in China.</title>
        <authorList>
            <person name="Lu H."/>
        </authorList>
    </citation>
    <scope>NUCLEOTIDE SEQUENCE [LARGE SCALE GENOMIC DNA]</scope>
    <source>
        <strain evidence="3 4">LX15W</strain>
    </source>
</reference>
<proteinExistence type="predicted"/>